<proteinExistence type="predicted"/>
<protein>
    <submittedName>
        <fullName evidence="2">Uncharacterized protein</fullName>
    </submittedName>
</protein>
<comment type="caution">
    <text evidence="2">The sequence shown here is derived from an EMBL/GenBank/DDBJ whole genome shotgun (WGS) entry which is preliminary data.</text>
</comment>
<dbReference type="AlphaFoldDB" id="A0AAD9GUQ1"/>
<accession>A0AAD9GUQ1</accession>
<sequence length="527" mass="58378">MRPPARSRRAVLDQEEIVDAPTAVQTLHVTIPLKPQQTPTTAPPRLTQAVKDEFAIRYLQGIGASSTPENIAMVLQHLPVEKCVVTAAWKSRGSLSDVLVIDLNPKAHTQAGQTPVKPEGRPGIEREESSNTSPVMAMLSPRRQLRGQQVQHVYQIGTVCFSFDDMKRKFLLPFKLATPPAQADVLQLYGTHTEINHDLTDTLPLNQAEESALNTTPGSPIALGAIAKWEAQRRRTSVDERRVPPKACTETVNDMHNEFYITLPLASLGLSEGDEGTRTVLYEALLSPAMVELVQSTVRYLFITAICTSTSKEPRADTEQNTLFVSIAQNFAVLRSKLECKQRSTYRPQVAVLVPLLLLALRVDVETLVRLQYPMSFSCAAAEMVLLLQTLDTRISQMLDPDANWSRLASLETTHEAGQARASSSFKHARRHRHLRDQYFQTSSVLHGLFPDPSPGRSRRVMALRGGAGVSHYLDLSKVSSLSKDSTSSSASKHESFRNPDTVSVASKLSLLRSLRRSQQTKAQQHQ</sequence>
<name>A0AAD9GUQ1_9STRA</name>
<feature type="compositionally biased region" description="Basic and acidic residues" evidence="1">
    <location>
        <begin position="118"/>
        <end position="129"/>
    </location>
</feature>
<reference evidence="2" key="1">
    <citation type="submission" date="2023-08" db="EMBL/GenBank/DDBJ databases">
        <title>Reference Genome Resource for the Citrus Pathogen Phytophthora citrophthora.</title>
        <authorList>
            <person name="Moller H."/>
            <person name="Coetzee B."/>
            <person name="Rose L.J."/>
            <person name="Van Niekerk J.M."/>
        </authorList>
    </citation>
    <scope>NUCLEOTIDE SEQUENCE</scope>
    <source>
        <strain evidence="2">STE-U-9442</strain>
    </source>
</reference>
<dbReference type="EMBL" id="JASMQC010000005">
    <property type="protein sequence ID" value="KAK1944959.1"/>
    <property type="molecule type" value="Genomic_DNA"/>
</dbReference>
<feature type="region of interest" description="Disordered" evidence="1">
    <location>
        <begin position="508"/>
        <end position="527"/>
    </location>
</feature>
<gene>
    <name evidence="2" type="ORF">P3T76_003492</name>
</gene>
<evidence type="ECO:0000313" key="3">
    <source>
        <dbReference type="Proteomes" id="UP001259832"/>
    </source>
</evidence>
<feature type="region of interest" description="Disordered" evidence="1">
    <location>
        <begin position="484"/>
        <end position="503"/>
    </location>
</feature>
<dbReference type="Proteomes" id="UP001259832">
    <property type="component" value="Unassembled WGS sequence"/>
</dbReference>
<evidence type="ECO:0000256" key="1">
    <source>
        <dbReference type="SAM" id="MobiDB-lite"/>
    </source>
</evidence>
<evidence type="ECO:0000313" key="2">
    <source>
        <dbReference type="EMBL" id="KAK1944959.1"/>
    </source>
</evidence>
<keyword evidence="3" id="KW-1185">Reference proteome</keyword>
<organism evidence="2 3">
    <name type="scientific">Phytophthora citrophthora</name>
    <dbReference type="NCBI Taxonomy" id="4793"/>
    <lineage>
        <taxon>Eukaryota</taxon>
        <taxon>Sar</taxon>
        <taxon>Stramenopiles</taxon>
        <taxon>Oomycota</taxon>
        <taxon>Peronosporomycetes</taxon>
        <taxon>Peronosporales</taxon>
        <taxon>Peronosporaceae</taxon>
        <taxon>Phytophthora</taxon>
    </lineage>
</organism>
<feature type="region of interest" description="Disordered" evidence="1">
    <location>
        <begin position="109"/>
        <end position="135"/>
    </location>
</feature>